<dbReference type="InterPro" id="IPR018661">
    <property type="entry name" value="DUF2093"/>
</dbReference>
<dbReference type="Pfam" id="PF09866">
    <property type="entry name" value="DUF2093"/>
    <property type="match status" value="1"/>
</dbReference>
<dbReference type="STRING" id="1365950.SAMN05428963_104237"/>
<evidence type="ECO:0000313" key="1">
    <source>
        <dbReference type="EMBL" id="SJZ96384.1"/>
    </source>
</evidence>
<gene>
    <name evidence="1" type="ORF">SAMN05428963_104237</name>
</gene>
<accession>A0A1T4PXX0</accession>
<organism evidence="1 2">
    <name type="scientific">Consotaella salsifontis</name>
    <dbReference type="NCBI Taxonomy" id="1365950"/>
    <lineage>
        <taxon>Bacteria</taxon>
        <taxon>Pseudomonadati</taxon>
        <taxon>Pseudomonadota</taxon>
        <taxon>Alphaproteobacteria</taxon>
        <taxon>Hyphomicrobiales</taxon>
        <taxon>Aurantimonadaceae</taxon>
        <taxon>Consotaella</taxon>
    </lineage>
</organism>
<protein>
    <recommendedName>
        <fullName evidence="3">DUF2093 domain-containing protein</fullName>
    </recommendedName>
</protein>
<name>A0A1T4PXX0_9HYPH</name>
<dbReference type="OrthoDB" id="9801906at2"/>
<keyword evidence="2" id="KW-1185">Reference proteome</keyword>
<dbReference type="RefSeq" id="WP_078707761.1">
    <property type="nucleotide sequence ID" value="NZ_FUXL01000004.1"/>
</dbReference>
<dbReference type="EMBL" id="FUXL01000004">
    <property type="protein sequence ID" value="SJZ96384.1"/>
    <property type="molecule type" value="Genomic_DNA"/>
</dbReference>
<evidence type="ECO:0000313" key="2">
    <source>
        <dbReference type="Proteomes" id="UP000190135"/>
    </source>
</evidence>
<evidence type="ECO:0008006" key="3">
    <source>
        <dbReference type="Google" id="ProtNLM"/>
    </source>
</evidence>
<sequence length="75" mass="8503">MMNRMDSGGEAKLRYLDGDFEIVRPGAFVRCVVTGESIAIDALRYWSVDRQEPYVDAAAALKRELECHPELTRGR</sequence>
<dbReference type="Proteomes" id="UP000190135">
    <property type="component" value="Unassembled WGS sequence"/>
</dbReference>
<reference evidence="1 2" key="1">
    <citation type="submission" date="2017-02" db="EMBL/GenBank/DDBJ databases">
        <authorList>
            <person name="Peterson S.W."/>
        </authorList>
    </citation>
    <scope>NUCLEOTIDE SEQUENCE [LARGE SCALE GENOMIC DNA]</scope>
    <source>
        <strain evidence="1 2">USBA 369</strain>
    </source>
</reference>
<proteinExistence type="predicted"/>
<dbReference type="AlphaFoldDB" id="A0A1T4PXX0"/>